<dbReference type="InterPro" id="IPR024072">
    <property type="entry name" value="DHFR-like_dom_sf"/>
</dbReference>
<proteinExistence type="inferred from homology"/>
<dbReference type="GO" id="GO:0008270">
    <property type="term" value="F:zinc ion binding"/>
    <property type="evidence" value="ECO:0007669"/>
    <property type="project" value="InterPro"/>
</dbReference>
<evidence type="ECO:0000256" key="8">
    <source>
        <dbReference type="ARBA" id="ARBA00022833"/>
    </source>
</evidence>
<keyword evidence="9 12" id="KW-0521">NADP</keyword>
<dbReference type="EC" id="1.1.1.193" evidence="12"/>
<keyword evidence="18" id="KW-1185">Reference proteome</keyword>
<comment type="function">
    <text evidence="1 12">Converts 2,5-diamino-6-(ribosylamino)-4(3h)-pyrimidinone 5'-phosphate into 5-amino-6-(ribosylamino)-2,4(1h,3h)-pyrimidinedione 5'-phosphate.</text>
</comment>
<evidence type="ECO:0000256" key="1">
    <source>
        <dbReference type="ARBA" id="ARBA00002151"/>
    </source>
</evidence>
<dbReference type="PANTHER" id="PTHR38011">
    <property type="entry name" value="DIHYDROFOLATE REDUCTASE FAMILY PROTEIN (AFU_ORTHOLOGUE AFUA_8G06820)"/>
    <property type="match status" value="1"/>
</dbReference>
<feature type="binding site" evidence="14">
    <location>
        <position position="303"/>
    </location>
    <ligand>
        <name>substrate</name>
    </ligand>
</feature>
<dbReference type="InterPro" id="IPR002125">
    <property type="entry name" value="CMP_dCMP_dom"/>
</dbReference>
<organism evidence="17 18">
    <name type="scientific">Coraliomargarita sinensis</name>
    <dbReference type="NCBI Taxonomy" id="2174842"/>
    <lineage>
        <taxon>Bacteria</taxon>
        <taxon>Pseudomonadati</taxon>
        <taxon>Verrucomicrobiota</taxon>
        <taxon>Opitutia</taxon>
        <taxon>Puniceicoccales</taxon>
        <taxon>Coraliomargaritaceae</taxon>
        <taxon>Coraliomargarita</taxon>
    </lineage>
</organism>
<feature type="binding site" evidence="15">
    <location>
        <position position="81"/>
    </location>
    <ligand>
        <name>Zn(2+)</name>
        <dbReference type="ChEBI" id="CHEBI:29105"/>
        <note>catalytic</note>
    </ligand>
</feature>
<dbReference type="PANTHER" id="PTHR38011:SF7">
    <property type="entry name" value="2,5-DIAMINO-6-RIBOSYLAMINO-4(3H)-PYRIMIDINONE 5'-PHOSPHATE REDUCTASE"/>
    <property type="match status" value="1"/>
</dbReference>
<protein>
    <recommendedName>
        <fullName evidence="12">Riboflavin biosynthesis protein RibD</fullName>
    </recommendedName>
    <domain>
        <recommendedName>
            <fullName evidence="12">Diaminohydroxyphosphoribosylaminopyrimidine deaminase</fullName>
            <shortName evidence="12">DRAP deaminase</shortName>
            <ecNumber evidence="12">3.5.4.26</ecNumber>
        </recommendedName>
        <alternativeName>
            <fullName evidence="12">Riboflavin-specific deaminase</fullName>
        </alternativeName>
    </domain>
    <domain>
        <recommendedName>
            <fullName evidence="12">5-amino-6-(5-phosphoribosylamino)uracil reductase</fullName>
            <ecNumber evidence="12">1.1.1.193</ecNumber>
        </recommendedName>
        <alternativeName>
            <fullName evidence="12">HTP reductase</fullName>
        </alternativeName>
    </domain>
</protein>
<dbReference type="Gene3D" id="3.40.430.10">
    <property type="entry name" value="Dihydrofolate Reductase, subunit A"/>
    <property type="match status" value="1"/>
</dbReference>
<dbReference type="RefSeq" id="WP_110131053.1">
    <property type="nucleotide sequence ID" value="NZ_QHJQ01000005.1"/>
</dbReference>
<dbReference type="PIRSF" id="PIRSF006769">
    <property type="entry name" value="RibD"/>
    <property type="match status" value="1"/>
</dbReference>
<comment type="catalytic activity">
    <reaction evidence="12">
        <text>2,5-diamino-6-hydroxy-4-(5-phosphoribosylamino)-pyrimidine + H2O + H(+) = 5-amino-6-(5-phospho-D-ribosylamino)uracil + NH4(+)</text>
        <dbReference type="Rhea" id="RHEA:21868"/>
        <dbReference type="ChEBI" id="CHEBI:15377"/>
        <dbReference type="ChEBI" id="CHEBI:15378"/>
        <dbReference type="ChEBI" id="CHEBI:28938"/>
        <dbReference type="ChEBI" id="CHEBI:58453"/>
        <dbReference type="ChEBI" id="CHEBI:58614"/>
        <dbReference type="EC" id="3.5.4.26"/>
    </reaction>
</comment>
<feature type="binding site" evidence="14">
    <location>
        <position position="174"/>
    </location>
    <ligand>
        <name>substrate</name>
    </ligand>
</feature>
<dbReference type="InParanoid" id="A0A317ZF82"/>
<comment type="similarity">
    <text evidence="4 12">In the N-terminal section; belongs to the cytidine and deoxycytidylate deaminase family.</text>
</comment>
<dbReference type="NCBIfam" id="TIGR00326">
    <property type="entry name" value="eubact_ribD"/>
    <property type="match status" value="1"/>
</dbReference>
<comment type="pathway">
    <text evidence="2 12">Cofactor biosynthesis; riboflavin biosynthesis; 5-amino-6-(D-ribitylamino)uracil from GTP: step 2/4.</text>
</comment>
<gene>
    <name evidence="17" type="primary">ribD</name>
    <name evidence="17" type="ORF">DDZ13_08695</name>
</gene>
<feature type="domain" description="CMP/dCMP-type deaminase" evidence="16">
    <location>
        <begin position="6"/>
        <end position="129"/>
    </location>
</feature>
<dbReference type="FunCoup" id="A0A317ZF82">
    <property type="interactions" value="430"/>
</dbReference>
<comment type="similarity">
    <text evidence="5 12">In the C-terminal section; belongs to the HTP reductase family.</text>
</comment>
<dbReference type="PROSITE" id="PS51747">
    <property type="entry name" value="CYT_DCMP_DEAMINASES_2"/>
    <property type="match status" value="1"/>
</dbReference>
<keyword evidence="10 12" id="KW-0560">Oxidoreductase</keyword>
<feature type="binding site" evidence="14">
    <location>
        <position position="206"/>
    </location>
    <ligand>
        <name>substrate</name>
    </ligand>
</feature>
<dbReference type="EMBL" id="QHJQ01000005">
    <property type="protein sequence ID" value="PXA04106.1"/>
    <property type="molecule type" value="Genomic_DNA"/>
</dbReference>
<evidence type="ECO:0000256" key="15">
    <source>
        <dbReference type="PIRSR" id="PIRSR006769-3"/>
    </source>
</evidence>
<evidence type="ECO:0000256" key="12">
    <source>
        <dbReference type="PIRNR" id="PIRNR006769"/>
    </source>
</evidence>
<dbReference type="SUPFAM" id="SSF53597">
    <property type="entry name" value="Dihydrofolate reductase-like"/>
    <property type="match status" value="1"/>
</dbReference>
<evidence type="ECO:0000256" key="10">
    <source>
        <dbReference type="ARBA" id="ARBA00023002"/>
    </source>
</evidence>
<dbReference type="CDD" id="cd01284">
    <property type="entry name" value="Riboflavin_deaminase-reductase"/>
    <property type="match status" value="1"/>
</dbReference>
<sequence>MSYETSRDAFYMARAIELAGRAWGQTHPNPMVGALIVENRKVVAEGWHKGPGQPHAEIEALKALDRKRSQDAALYVTLEPCSTEGRTGACTRAIIESGIRKVVVGAIDPNPDHAGRGLEILKNAGIEVSYGTLEEECSDLNLIFNHWITTAEPLLAAKLAMTLDGKFAAASGHSQWVTAEAARDDVMHWRRYFPAIAVGANTVLQDDPSLTSRMDDAVFCPRRFVFDRHLKTMAAQRMPKLYSDQFKEQTCVLCLKSANAERKAAALDAGVGVWELPEDRGHIDWTAFRERCAAETVCGVYIECGPALATEVIENKKADYLFIYKAPKFMADSATPGIGSRRATASMSDALHLENVHHEILGDDVLTRGRLLR</sequence>
<dbReference type="UniPathway" id="UPA00275">
    <property type="reaction ID" value="UER00401"/>
</dbReference>
<evidence type="ECO:0000313" key="17">
    <source>
        <dbReference type="EMBL" id="PXA04106.1"/>
    </source>
</evidence>
<dbReference type="InterPro" id="IPR050765">
    <property type="entry name" value="Riboflavin_Biosynth_HTPR"/>
</dbReference>
<feature type="active site" description="Proton donor" evidence="13">
    <location>
        <position position="57"/>
    </location>
</feature>
<feature type="binding site" evidence="14">
    <location>
        <position position="160"/>
    </location>
    <ligand>
        <name>NADP(+)</name>
        <dbReference type="ChEBI" id="CHEBI:58349"/>
    </ligand>
</feature>
<accession>A0A317ZF82</accession>
<feature type="binding site" evidence="14">
    <location>
        <position position="213"/>
    </location>
    <ligand>
        <name>substrate</name>
    </ligand>
</feature>
<evidence type="ECO:0000256" key="3">
    <source>
        <dbReference type="ARBA" id="ARBA00004910"/>
    </source>
</evidence>
<keyword evidence="8 12" id="KW-0862">Zinc</keyword>
<comment type="cofactor">
    <cofactor evidence="12 15">
        <name>Zn(2+)</name>
        <dbReference type="ChEBI" id="CHEBI:29105"/>
    </cofactor>
    <text evidence="12 15">Binds 1 zinc ion.</text>
</comment>
<feature type="binding site" evidence="14">
    <location>
        <position position="176"/>
    </location>
    <ligand>
        <name>NADP(+)</name>
        <dbReference type="ChEBI" id="CHEBI:58349"/>
    </ligand>
</feature>
<dbReference type="GO" id="GO:0008835">
    <property type="term" value="F:diaminohydroxyphosphoribosylaminopyrimidine deaminase activity"/>
    <property type="evidence" value="ECO:0007669"/>
    <property type="project" value="UniProtKB-EC"/>
</dbReference>
<evidence type="ECO:0000256" key="6">
    <source>
        <dbReference type="ARBA" id="ARBA00022619"/>
    </source>
</evidence>
<dbReference type="InterPro" id="IPR002734">
    <property type="entry name" value="RibDG_C"/>
</dbReference>
<dbReference type="OrthoDB" id="9800865at2"/>
<keyword evidence="11" id="KW-0511">Multifunctional enzyme</keyword>
<dbReference type="SUPFAM" id="SSF53927">
    <property type="entry name" value="Cytidine deaminase-like"/>
    <property type="match status" value="1"/>
</dbReference>
<feature type="binding site" evidence="14">
    <location>
        <position position="210"/>
    </location>
    <ligand>
        <name>substrate</name>
    </ligand>
</feature>
<evidence type="ECO:0000256" key="5">
    <source>
        <dbReference type="ARBA" id="ARBA00007417"/>
    </source>
</evidence>
<evidence type="ECO:0000256" key="4">
    <source>
        <dbReference type="ARBA" id="ARBA00005259"/>
    </source>
</evidence>
<evidence type="ECO:0000256" key="11">
    <source>
        <dbReference type="ARBA" id="ARBA00023268"/>
    </source>
</evidence>
<keyword evidence="7 12" id="KW-0479">Metal-binding</keyword>
<dbReference type="GO" id="GO:0009231">
    <property type="term" value="P:riboflavin biosynthetic process"/>
    <property type="evidence" value="ECO:0007669"/>
    <property type="project" value="UniProtKB-UniPathway"/>
</dbReference>
<dbReference type="Proteomes" id="UP000247099">
    <property type="component" value="Unassembled WGS sequence"/>
</dbReference>
<dbReference type="PROSITE" id="PS00903">
    <property type="entry name" value="CYT_DCMP_DEAMINASES_1"/>
    <property type="match status" value="1"/>
</dbReference>
<feature type="binding site" evidence="15">
    <location>
        <position position="90"/>
    </location>
    <ligand>
        <name>Zn(2+)</name>
        <dbReference type="ChEBI" id="CHEBI:29105"/>
        <note>catalytic</note>
    </ligand>
</feature>
<evidence type="ECO:0000256" key="2">
    <source>
        <dbReference type="ARBA" id="ARBA00004882"/>
    </source>
</evidence>
<evidence type="ECO:0000256" key="7">
    <source>
        <dbReference type="ARBA" id="ARBA00022723"/>
    </source>
</evidence>
<dbReference type="Gene3D" id="3.40.140.10">
    <property type="entry name" value="Cytidine Deaminase, domain 2"/>
    <property type="match status" value="1"/>
</dbReference>
<keyword evidence="6 12" id="KW-0686">Riboflavin biosynthesis</keyword>
<dbReference type="EC" id="3.5.4.26" evidence="12"/>
<dbReference type="InterPro" id="IPR004794">
    <property type="entry name" value="Eubact_RibD"/>
</dbReference>
<comment type="caution">
    <text evidence="17">The sequence shown here is derived from an EMBL/GenBank/DDBJ whole genome shotgun (WGS) entry which is preliminary data.</text>
</comment>
<feature type="binding site" evidence="15">
    <location>
        <position position="55"/>
    </location>
    <ligand>
        <name>Zn(2+)</name>
        <dbReference type="ChEBI" id="CHEBI:29105"/>
        <note>catalytic</note>
    </ligand>
</feature>
<feature type="binding site" evidence="14">
    <location>
        <position position="190"/>
    </location>
    <ligand>
        <name>substrate</name>
    </ligand>
</feature>
<evidence type="ECO:0000313" key="18">
    <source>
        <dbReference type="Proteomes" id="UP000247099"/>
    </source>
</evidence>
<name>A0A317ZF82_9BACT</name>
<keyword evidence="12" id="KW-0378">Hydrolase</keyword>
<dbReference type="Pfam" id="PF00383">
    <property type="entry name" value="dCMP_cyt_deam_1"/>
    <property type="match status" value="1"/>
</dbReference>
<comment type="pathway">
    <text evidence="3 12">Cofactor biosynthesis; riboflavin biosynthesis; 5-amino-6-(D-ribitylamino)uracil from GTP: step 3/4.</text>
</comment>
<dbReference type="Pfam" id="PF01872">
    <property type="entry name" value="RibD_C"/>
    <property type="match status" value="1"/>
</dbReference>
<evidence type="ECO:0000256" key="13">
    <source>
        <dbReference type="PIRSR" id="PIRSR006769-1"/>
    </source>
</evidence>
<dbReference type="InterPro" id="IPR016193">
    <property type="entry name" value="Cytidine_deaminase-like"/>
</dbReference>
<evidence type="ECO:0000256" key="14">
    <source>
        <dbReference type="PIRSR" id="PIRSR006769-2"/>
    </source>
</evidence>
<feature type="binding site" evidence="14">
    <location>
        <position position="202"/>
    </location>
    <ligand>
        <name>NADP(+)</name>
        <dbReference type="ChEBI" id="CHEBI:58349"/>
    </ligand>
</feature>
<comment type="catalytic activity">
    <reaction evidence="12">
        <text>5-amino-6-(5-phospho-D-ribitylamino)uracil + NADP(+) = 5-amino-6-(5-phospho-D-ribosylamino)uracil + NADPH + H(+)</text>
        <dbReference type="Rhea" id="RHEA:17845"/>
        <dbReference type="ChEBI" id="CHEBI:15378"/>
        <dbReference type="ChEBI" id="CHEBI:57783"/>
        <dbReference type="ChEBI" id="CHEBI:58349"/>
        <dbReference type="ChEBI" id="CHEBI:58421"/>
        <dbReference type="ChEBI" id="CHEBI:58453"/>
        <dbReference type="EC" id="1.1.1.193"/>
    </reaction>
</comment>
<evidence type="ECO:0000259" key="16">
    <source>
        <dbReference type="PROSITE" id="PS51747"/>
    </source>
</evidence>
<reference evidence="17 18" key="1">
    <citation type="submission" date="2018-05" db="EMBL/GenBank/DDBJ databases">
        <title>Coraliomargarita sinensis sp. nov., isolated from a marine solar saltern.</title>
        <authorList>
            <person name="Zhou L.Y."/>
        </authorList>
    </citation>
    <scope>NUCLEOTIDE SEQUENCE [LARGE SCALE GENOMIC DNA]</scope>
    <source>
        <strain evidence="17 18">WN38</strain>
    </source>
</reference>
<dbReference type="AlphaFoldDB" id="A0A317ZF82"/>
<dbReference type="GO" id="GO:0008703">
    <property type="term" value="F:5-amino-6-(5-phosphoribosylamino)uracil reductase activity"/>
    <property type="evidence" value="ECO:0007669"/>
    <property type="project" value="UniProtKB-EC"/>
</dbReference>
<evidence type="ECO:0000256" key="9">
    <source>
        <dbReference type="ARBA" id="ARBA00022857"/>
    </source>
</evidence>
<dbReference type="InterPro" id="IPR016192">
    <property type="entry name" value="APOBEC/CMP_deaminase_Zn-bd"/>
</dbReference>